<proteinExistence type="predicted"/>
<dbReference type="EMBL" id="AMQN01035281">
    <property type="status" value="NOT_ANNOTATED_CDS"/>
    <property type="molecule type" value="Genomic_DNA"/>
</dbReference>
<dbReference type="Proteomes" id="UP000014760">
    <property type="component" value="Unassembled WGS sequence"/>
</dbReference>
<feature type="region of interest" description="Disordered" evidence="1">
    <location>
        <begin position="130"/>
        <end position="150"/>
    </location>
</feature>
<dbReference type="EnsemblMetazoa" id="CapteT208060">
    <property type="protein sequence ID" value="CapteP208060"/>
    <property type="gene ID" value="CapteG208060"/>
</dbReference>
<keyword evidence="4" id="KW-1185">Reference proteome</keyword>
<evidence type="ECO:0000313" key="3">
    <source>
        <dbReference type="EnsemblMetazoa" id="CapteP208060"/>
    </source>
</evidence>
<accession>R7VH92</accession>
<gene>
    <name evidence="2" type="ORF">CAPTEDRAFT_208060</name>
</gene>
<evidence type="ECO:0000256" key="1">
    <source>
        <dbReference type="SAM" id="MobiDB-lite"/>
    </source>
</evidence>
<name>R7VH92_CAPTE</name>
<dbReference type="EMBL" id="KB292178">
    <property type="protein sequence ID" value="ELU17994.1"/>
    <property type="molecule type" value="Genomic_DNA"/>
</dbReference>
<reference evidence="2 4" key="2">
    <citation type="journal article" date="2013" name="Nature">
        <title>Insights into bilaterian evolution from three spiralian genomes.</title>
        <authorList>
            <person name="Simakov O."/>
            <person name="Marletaz F."/>
            <person name="Cho S.J."/>
            <person name="Edsinger-Gonzales E."/>
            <person name="Havlak P."/>
            <person name="Hellsten U."/>
            <person name="Kuo D.H."/>
            <person name="Larsson T."/>
            <person name="Lv J."/>
            <person name="Arendt D."/>
            <person name="Savage R."/>
            <person name="Osoegawa K."/>
            <person name="de Jong P."/>
            <person name="Grimwood J."/>
            <person name="Chapman J.A."/>
            <person name="Shapiro H."/>
            <person name="Aerts A."/>
            <person name="Otillar R.P."/>
            <person name="Terry A.Y."/>
            <person name="Boore J.L."/>
            <person name="Grigoriev I.V."/>
            <person name="Lindberg D.R."/>
            <person name="Seaver E.C."/>
            <person name="Weisblat D.A."/>
            <person name="Putnam N.H."/>
            <person name="Rokhsar D.S."/>
        </authorList>
    </citation>
    <scope>NUCLEOTIDE SEQUENCE</scope>
    <source>
        <strain evidence="2 4">I ESC-2004</strain>
    </source>
</reference>
<dbReference type="AlphaFoldDB" id="R7VH92"/>
<organism evidence="2">
    <name type="scientific">Capitella teleta</name>
    <name type="common">Polychaete worm</name>
    <dbReference type="NCBI Taxonomy" id="283909"/>
    <lineage>
        <taxon>Eukaryota</taxon>
        <taxon>Metazoa</taxon>
        <taxon>Spiralia</taxon>
        <taxon>Lophotrochozoa</taxon>
        <taxon>Annelida</taxon>
        <taxon>Polychaeta</taxon>
        <taxon>Sedentaria</taxon>
        <taxon>Scolecida</taxon>
        <taxon>Capitellidae</taxon>
        <taxon>Capitella</taxon>
    </lineage>
</organism>
<reference evidence="4" key="1">
    <citation type="submission" date="2012-12" db="EMBL/GenBank/DDBJ databases">
        <authorList>
            <person name="Hellsten U."/>
            <person name="Grimwood J."/>
            <person name="Chapman J.A."/>
            <person name="Shapiro H."/>
            <person name="Aerts A."/>
            <person name="Otillar R.P."/>
            <person name="Terry A.Y."/>
            <person name="Boore J.L."/>
            <person name="Simakov O."/>
            <person name="Marletaz F."/>
            <person name="Cho S.-J."/>
            <person name="Edsinger-Gonzales E."/>
            <person name="Havlak P."/>
            <person name="Kuo D.-H."/>
            <person name="Larsson T."/>
            <person name="Lv J."/>
            <person name="Arendt D."/>
            <person name="Savage R."/>
            <person name="Osoegawa K."/>
            <person name="de Jong P."/>
            <person name="Lindberg D.R."/>
            <person name="Seaver E.C."/>
            <person name="Weisblat D.A."/>
            <person name="Putnam N.H."/>
            <person name="Grigoriev I.V."/>
            <person name="Rokhsar D.S."/>
        </authorList>
    </citation>
    <scope>NUCLEOTIDE SEQUENCE</scope>
    <source>
        <strain evidence="4">I ESC-2004</strain>
    </source>
</reference>
<evidence type="ECO:0000313" key="2">
    <source>
        <dbReference type="EMBL" id="ELU17994.1"/>
    </source>
</evidence>
<feature type="non-terminal residue" evidence="2">
    <location>
        <position position="1"/>
    </location>
</feature>
<evidence type="ECO:0000313" key="4">
    <source>
        <dbReference type="Proteomes" id="UP000014760"/>
    </source>
</evidence>
<sequence length="398" mass="45183">VMGHRNRVAHWSEGVMVREERQDIVDSIIKFIKKFLGKANLHNLKDTASLDSLSDDGIKTEGLNIMKALYEQLNELLCSLSKSTILASNNVKFVIGDGNTTYIAENINIGIPPYPKNEDDVKPLALKFESEDDETPTGRNAGDGGKVQNDCEMNKQDGTVQMDEVFLKMIFRGEKFFKSEKPSQKHVAQLALKKLGIEAKLADSIQTLEDYVLKNGHGKKKPVYCLDNQIPTHQKYELFFTQNATRCQEKLYEGAQLRRFSGNLPFVIVEYMRKSTGWYRIDNTDHTTNGLQTSNYRRDSPHGNPKQNEVLIFEGYKYICNYVKPISTGKQLRLEAMSIETNSEDKSYKTLWNILLNGLSSEERNIYSACLKVDSSQLDSKKVMELAAYIESCTMKGL</sequence>
<dbReference type="HOGENOM" id="CLU_693668_0_0_1"/>
<reference evidence="3" key="3">
    <citation type="submission" date="2015-06" db="UniProtKB">
        <authorList>
            <consortium name="EnsemblMetazoa"/>
        </authorList>
    </citation>
    <scope>IDENTIFICATION</scope>
</reference>
<protein>
    <submittedName>
        <fullName evidence="2 3">Uncharacterized protein</fullName>
    </submittedName>
</protein>